<dbReference type="Proteomes" id="UP001501195">
    <property type="component" value="Unassembled WGS sequence"/>
</dbReference>
<protein>
    <submittedName>
        <fullName evidence="5">GAF and ANTAR domain-containing protein</fullName>
    </submittedName>
</protein>
<dbReference type="SMART" id="SM00065">
    <property type="entry name" value="GAF"/>
    <property type="match status" value="1"/>
</dbReference>
<organism evidence="5 6">
    <name type="scientific">Kineococcus glutinatus</name>
    <dbReference type="NCBI Taxonomy" id="1070872"/>
    <lineage>
        <taxon>Bacteria</taxon>
        <taxon>Bacillati</taxon>
        <taxon>Actinomycetota</taxon>
        <taxon>Actinomycetes</taxon>
        <taxon>Kineosporiales</taxon>
        <taxon>Kineosporiaceae</taxon>
        <taxon>Kineococcus</taxon>
    </lineage>
</organism>
<comment type="caution">
    <text evidence="5">The sequence shown here is derived from an EMBL/GenBank/DDBJ whole genome shotgun (WGS) entry which is preliminary data.</text>
</comment>
<dbReference type="InterPro" id="IPR005561">
    <property type="entry name" value="ANTAR"/>
</dbReference>
<feature type="domain" description="ANTAR" evidence="4">
    <location>
        <begin position="178"/>
        <end position="239"/>
    </location>
</feature>
<dbReference type="SUPFAM" id="SSF55781">
    <property type="entry name" value="GAF domain-like"/>
    <property type="match status" value="1"/>
</dbReference>
<dbReference type="EMBL" id="BAABIL010000428">
    <property type="protein sequence ID" value="GAA4986842.1"/>
    <property type="molecule type" value="Genomic_DNA"/>
</dbReference>
<dbReference type="InterPro" id="IPR036388">
    <property type="entry name" value="WH-like_DNA-bd_sf"/>
</dbReference>
<proteinExistence type="predicted"/>
<sequence>MTDRDHLPGAHPGQPSAQHGGRAPVGEELARLARDLQQQETPQAVLERIVASAVGVVPGAEDATITRVLGRRRVTSVAATGERARRLDELQDETGQGPCLDALFRQQTVRVGDLAAETRWPRLAERVGEIGARSMLCLQLFVEGEDLGALDLIASGPDAFDDESEDVGLLFAAQAAVALADAQQAQDLRTAMTSRNLIGQAQGILMERHKITAEQAFALLAKVSQDRNVKLRDLAEELIFSGQLHVPGSRRRDRA</sequence>
<gene>
    <name evidence="5" type="ORF">GCM10023225_26300</name>
</gene>
<dbReference type="InterPro" id="IPR012074">
    <property type="entry name" value="GAF_ANTAR"/>
</dbReference>
<reference evidence="6" key="1">
    <citation type="journal article" date="2019" name="Int. J. Syst. Evol. Microbiol.">
        <title>The Global Catalogue of Microorganisms (GCM) 10K type strain sequencing project: providing services to taxonomists for standard genome sequencing and annotation.</title>
        <authorList>
            <consortium name="The Broad Institute Genomics Platform"/>
            <consortium name="The Broad Institute Genome Sequencing Center for Infectious Disease"/>
            <person name="Wu L."/>
            <person name="Ma J."/>
        </authorList>
    </citation>
    <scope>NUCLEOTIDE SEQUENCE [LARGE SCALE GENOMIC DNA]</scope>
    <source>
        <strain evidence="6">JCM 18126</strain>
    </source>
</reference>
<dbReference type="Pfam" id="PF03861">
    <property type="entry name" value="ANTAR"/>
    <property type="match status" value="1"/>
</dbReference>
<dbReference type="InterPro" id="IPR003018">
    <property type="entry name" value="GAF"/>
</dbReference>
<dbReference type="Pfam" id="PF13185">
    <property type="entry name" value="GAF_2"/>
    <property type="match status" value="1"/>
</dbReference>
<dbReference type="InterPro" id="IPR029016">
    <property type="entry name" value="GAF-like_dom_sf"/>
</dbReference>
<evidence type="ECO:0000259" key="4">
    <source>
        <dbReference type="PROSITE" id="PS50921"/>
    </source>
</evidence>
<keyword evidence="1" id="KW-0805">Transcription regulation</keyword>
<accession>A0ABP9I3E5</accession>
<name>A0ABP9I3E5_9ACTN</name>
<keyword evidence="6" id="KW-1185">Reference proteome</keyword>
<evidence type="ECO:0000313" key="5">
    <source>
        <dbReference type="EMBL" id="GAA4986842.1"/>
    </source>
</evidence>
<keyword evidence="2" id="KW-0804">Transcription</keyword>
<evidence type="ECO:0000256" key="2">
    <source>
        <dbReference type="ARBA" id="ARBA00023163"/>
    </source>
</evidence>
<evidence type="ECO:0000256" key="3">
    <source>
        <dbReference type="SAM" id="MobiDB-lite"/>
    </source>
</evidence>
<dbReference type="RefSeq" id="WP_345713072.1">
    <property type="nucleotide sequence ID" value="NZ_BAABIL010000428.1"/>
</dbReference>
<dbReference type="PIRSF" id="PIRSF036625">
    <property type="entry name" value="GAF_ANTAR"/>
    <property type="match status" value="1"/>
</dbReference>
<dbReference type="Gene3D" id="1.10.10.10">
    <property type="entry name" value="Winged helix-like DNA-binding domain superfamily/Winged helix DNA-binding domain"/>
    <property type="match status" value="1"/>
</dbReference>
<dbReference type="PROSITE" id="PS50921">
    <property type="entry name" value="ANTAR"/>
    <property type="match status" value="1"/>
</dbReference>
<feature type="region of interest" description="Disordered" evidence="3">
    <location>
        <begin position="1"/>
        <end position="27"/>
    </location>
</feature>
<dbReference type="SMART" id="SM01012">
    <property type="entry name" value="ANTAR"/>
    <property type="match status" value="1"/>
</dbReference>
<evidence type="ECO:0000313" key="6">
    <source>
        <dbReference type="Proteomes" id="UP001501195"/>
    </source>
</evidence>
<evidence type="ECO:0000256" key="1">
    <source>
        <dbReference type="ARBA" id="ARBA00023015"/>
    </source>
</evidence>
<dbReference type="Gene3D" id="3.30.450.40">
    <property type="match status" value="1"/>
</dbReference>